<dbReference type="EMBL" id="MU117964">
    <property type="protein sequence ID" value="KAF9653332.1"/>
    <property type="molecule type" value="Genomic_DNA"/>
</dbReference>
<dbReference type="Proteomes" id="UP000886501">
    <property type="component" value="Unassembled WGS sequence"/>
</dbReference>
<reference evidence="1" key="2">
    <citation type="journal article" date="2020" name="Nat. Commun.">
        <title>Large-scale genome sequencing of mycorrhizal fungi provides insights into the early evolution of symbiotic traits.</title>
        <authorList>
            <person name="Miyauchi S."/>
            <person name="Kiss E."/>
            <person name="Kuo A."/>
            <person name="Drula E."/>
            <person name="Kohler A."/>
            <person name="Sanchez-Garcia M."/>
            <person name="Morin E."/>
            <person name="Andreopoulos B."/>
            <person name="Barry K.W."/>
            <person name="Bonito G."/>
            <person name="Buee M."/>
            <person name="Carver A."/>
            <person name="Chen C."/>
            <person name="Cichocki N."/>
            <person name="Clum A."/>
            <person name="Culley D."/>
            <person name="Crous P.W."/>
            <person name="Fauchery L."/>
            <person name="Girlanda M."/>
            <person name="Hayes R.D."/>
            <person name="Keri Z."/>
            <person name="LaButti K."/>
            <person name="Lipzen A."/>
            <person name="Lombard V."/>
            <person name="Magnuson J."/>
            <person name="Maillard F."/>
            <person name="Murat C."/>
            <person name="Nolan M."/>
            <person name="Ohm R.A."/>
            <person name="Pangilinan J."/>
            <person name="Pereira M.F."/>
            <person name="Perotto S."/>
            <person name="Peter M."/>
            <person name="Pfister S."/>
            <person name="Riley R."/>
            <person name="Sitrit Y."/>
            <person name="Stielow J.B."/>
            <person name="Szollosi G."/>
            <person name="Zifcakova L."/>
            <person name="Stursova M."/>
            <person name="Spatafora J.W."/>
            <person name="Tedersoo L."/>
            <person name="Vaario L.M."/>
            <person name="Yamada A."/>
            <person name="Yan M."/>
            <person name="Wang P."/>
            <person name="Xu J."/>
            <person name="Bruns T."/>
            <person name="Baldrian P."/>
            <person name="Vilgalys R."/>
            <person name="Dunand C."/>
            <person name="Henrissat B."/>
            <person name="Grigoriev I.V."/>
            <person name="Hibbett D."/>
            <person name="Nagy L.G."/>
            <person name="Martin F.M."/>
        </authorList>
    </citation>
    <scope>NUCLEOTIDE SEQUENCE</scope>
    <source>
        <strain evidence="1">P2</strain>
    </source>
</reference>
<reference evidence="1" key="1">
    <citation type="submission" date="2019-10" db="EMBL/GenBank/DDBJ databases">
        <authorList>
            <consortium name="DOE Joint Genome Institute"/>
            <person name="Kuo A."/>
            <person name="Miyauchi S."/>
            <person name="Kiss E."/>
            <person name="Drula E."/>
            <person name="Kohler A."/>
            <person name="Sanchez-Garcia M."/>
            <person name="Andreopoulos B."/>
            <person name="Barry K.W."/>
            <person name="Bonito G."/>
            <person name="Buee M."/>
            <person name="Carver A."/>
            <person name="Chen C."/>
            <person name="Cichocki N."/>
            <person name="Clum A."/>
            <person name="Culley D."/>
            <person name="Crous P.W."/>
            <person name="Fauchery L."/>
            <person name="Girlanda M."/>
            <person name="Hayes R."/>
            <person name="Keri Z."/>
            <person name="Labutti K."/>
            <person name="Lipzen A."/>
            <person name="Lombard V."/>
            <person name="Magnuson J."/>
            <person name="Maillard F."/>
            <person name="Morin E."/>
            <person name="Murat C."/>
            <person name="Nolan M."/>
            <person name="Ohm R."/>
            <person name="Pangilinan J."/>
            <person name="Pereira M."/>
            <person name="Perotto S."/>
            <person name="Peter M."/>
            <person name="Riley R."/>
            <person name="Sitrit Y."/>
            <person name="Stielow B."/>
            <person name="Szollosi G."/>
            <person name="Zifcakova L."/>
            <person name="Stursova M."/>
            <person name="Spatafora J.W."/>
            <person name="Tedersoo L."/>
            <person name="Vaario L.-M."/>
            <person name="Yamada A."/>
            <person name="Yan M."/>
            <person name="Wang P."/>
            <person name="Xu J."/>
            <person name="Bruns T."/>
            <person name="Baldrian P."/>
            <person name="Vilgalys R."/>
            <person name="Henrissat B."/>
            <person name="Grigoriev I.V."/>
            <person name="Hibbett D."/>
            <person name="Nagy L.G."/>
            <person name="Martin F.M."/>
        </authorList>
    </citation>
    <scope>NUCLEOTIDE SEQUENCE</scope>
    <source>
        <strain evidence="1">P2</strain>
    </source>
</reference>
<organism evidence="1 2">
    <name type="scientific">Thelephora ganbajun</name>
    <name type="common">Ganba fungus</name>
    <dbReference type="NCBI Taxonomy" id="370292"/>
    <lineage>
        <taxon>Eukaryota</taxon>
        <taxon>Fungi</taxon>
        <taxon>Dikarya</taxon>
        <taxon>Basidiomycota</taxon>
        <taxon>Agaricomycotina</taxon>
        <taxon>Agaricomycetes</taxon>
        <taxon>Thelephorales</taxon>
        <taxon>Thelephoraceae</taxon>
        <taxon>Thelephora</taxon>
    </lineage>
</organism>
<name>A0ACB6ZUW1_THEGA</name>
<proteinExistence type="predicted"/>
<evidence type="ECO:0000313" key="2">
    <source>
        <dbReference type="Proteomes" id="UP000886501"/>
    </source>
</evidence>
<sequence length="151" mass="16769">MPFKIGELTVTLFGTESEGPGCAELCAFLRNVDFDPFVLQSLTISSPRLRVHRTSRNNPKSVQKKKNPRQNPTHSHISRDVRRSRQCGLHVKSQTVVEHPCRAVVRTSMNGELPGVSGFRALRLEPEDANTVFVSVKCHSARGDHGAREGI</sequence>
<comment type="caution">
    <text evidence="1">The sequence shown here is derived from an EMBL/GenBank/DDBJ whole genome shotgun (WGS) entry which is preliminary data.</text>
</comment>
<gene>
    <name evidence="1" type="ORF">BDM02DRAFT_3125767</name>
</gene>
<protein>
    <submittedName>
        <fullName evidence="1">Uncharacterized protein</fullName>
    </submittedName>
</protein>
<keyword evidence="2" id="KW-1185">Reference proteome</keyword>
<evidence type="ECO:0000313" key="1">
    <source>
        <dbReference type="EMBL" id="KAF9653332.1"/>
    </source>
</evidence>
<accession>A0ACB6ZUW1</accession>